<organism evidence="16 17">
    <name type="scientific">Aquamicrobium lusatiense</name>
    <dbReference type="NCBI Taxonomy" id="89772"/>
    <lineage>
        <taxon>Bacteria</taxon>
        <taxon>Pseudomonadati</taxon>
        <taxon>Pseudomonadota</taxon>
        <taxon>Alphaproteobacteria</taxon>
        <taxon>Hyphomicrobiales</taxon>
        <taxon>Phyllobacteriaceae</taxon>
        <taxon>Aquamicrobium</taxon>
    </lineage>
</organism>
<reference evidence="16 17" key="1">
    <citation type="submission" date="2020-08" db="EMBL/GenBank/DDBJ databases">
        <title>Genomic Encyclopedia of Type Strains, Phase IV (KMG-IV): sequencing the most valuable type-strain genomes for metagenomic binning, comparative biology and taxonomic classification.</title>
        <authorList>
            <person name="Goeker M."/>
        </authorList>
    </citation>
    <scope>NUCLEOTIDE SEQUENCE [LARGE SCALE GENOMIC DNA]</scope>
    <source>
        <strain evidence="16 17">DSM 11099</strain>
    </source>
</reference>
<accession>A0A7W9S5J3</accession>
<evidence type="ECO:0000256" key="10">
    <source>
        <dbReference type="ARBA" id="ARBA00022840"/>
    </source>
</evidence>
<dbReference type="PIRSF" id="PIRSF036431">
    <property type="entry name" value="STHK_DctB"/>
    <property type="match status" value="1"/>
</dbReference>
<evidence type="ECO:0000256" key="4">
    <source>
        <dbReference type="ARBA" id="ARBA00022475"/>
    </source>
</evidence>
<keyword evidence="6 16" id="KW-0808">Transferase</keyword>
<dbReference type="InterPro" id="IPR005467">
    <property type="entry name" value="His_kinase_dom"/>
</dbReference>
<keyword evidence="8" id="KW-0547">Nucleotide-binding</keyword>
<evidence type="ECO:0000256" key="14">
    <source>
        <dbReference type="SAM" id="Phobius"/>
    </source>
</evidence>
<dbReference type="GO" id="GO:0005886">
    <property type="term" value="C:plasma membrane"/>
    <property type="evidence" value="ECO:0007669"/>
    <property type="project" value="UniProtKB-SubCell"/>
</dbReference>
<keyword evidence="13" id="KW-0175">Coiled coil</keyword>
<keyword evidence="9 16" id="KW-0418">Kinase</keyword>
<keyword evidence="11 14" id="KW-1133">Transmembrane helix</keyword>
<name>A0A7W9S5J3_9HYPH</name>
<dbReference type="SUPFAM" id="SSF47384">
    <property type="entry name" value="Homodimeric domain of signal transducing histidine kinase"/>
    <property type="match status" value="1"/>
</dbReference>
<evidence type="ECO:0000256" key="11">
    <source>
        <dbReference type="ARBA" id="ARBA00022989"/>
    </source>
</evidence>
<dbReference type="InterPro" id="IPR036890">
    <property type="entry name" value="HATPase_C_sf"/>
</dbReference>
<evidence type="ECO:0000313" key="16">
    <source>
        <dbReference type="EMBL" id="MBB6014154.1"/>
    </source>
</evidence>
<proteinExistence type="predicted"/>
<dbReference type="InterPro" id="IPR004358">
    <property type="entry name" value="Sig_transdc_His_kin-like_C"/>
</dbReference>
<keyword evidence="17" id="KW-1185">Reference proteome</keyword>
<evidence type="ECO:0000256" key="5">
    <source>
        <dbReference type="ARBA" id="ARBA00022553"/>
    </source>
</evidence>
<dbReference type="SMART" id="SM00388">
    <property type="entry name" value="HisKA"/>
    <property type="match status" value="1"/>
</dbReference>
<feature type="domain" description="Histidine kinase" evidence="15">
    <location>
        <begin position="381"/>
        <end position="610"/>
    </location>
</feature>
<evidence type="ECO:0000256" key="6">
    <source>
        <dbReference type="ARBA" id="ARBA00022679"/>
    </source>
</evidence>
<evidence type="ECO:0000256" key="7">
    <source>
        <dbReference type="ARBA" id="ARBA00022692"/>
    </source>
</evidence>
<dbReference type="PRINTS" id="PR00344">
    <property type="entry name" value="BCTRLSENSOR"/>
</dbReference>
<dbReference type="Proteomes" id="UP000533306">
    <property type="component" value="Unassembled WGS sequence"/>
</dbReference>
<dbReference type="InterPro" id="IPR003661">
    <property type="entry name" value="HisK_dim/P_dom"/>
</dbReference>
<evidence type="ECO:0000256" key="1">
    <source>
        <dbReference type="ARBA" id="ARBA00000085"/>
    </source>
</evidence>
<dbReference type="PROSITE" id="PS50109">
    <property type="entry name" value="HIS_KIN"/>
    <property type="match status" value="1"/>
</dbReference>
<dbReference type="PANTHER" id="PTHR43065">
    <property type="entry name" value="SENSOR HISTIDINE KINASE"/>
    <property type="match status" value="1"/>
</dbReference>
<keyword evidence="14" id="KW-0472">Membrane</keyword>
<dbReference type="CDD" id="cd18774">
    <property type="entry name" value="PDC2_HK_sensor"/>
    <property type="match status" value="1"/>
</dbReference>
<dbReference type="Gene3D" id="3.30.450.20">
    <property type="entry name" value="PAS domain"/>
    <property type="match status" value="2"/>
</dbReference>
<dbReference type="InterPro" id="IPR017055">
    <property type="entry name" value="Sig_transdc_His_kinase_DctB"/>
</dbReference>
<dbReference type="CDD" id="cd00082">
    <property type="entry name" value="HisKA"/>
    <property type="match status" value="1"/>
</dbReference>
<dbReference type="GO" id="GO:0005524">
    <property type="term" value="F:ATP binding"/>
    <property type="evidence" value="ECO:0007669"/>
    <property type="project" value="UniProtKB-KW"/>
</dbReference>
<protein>
    <recommendedName>
        <fullName evidence="3">histidine kinase</fullName>
        <ecNumber evidence="3">2.7.13.3</ecNumber>
    </recommendedName>
</protein>
<evidence type="ECO:0000256" key="3">
    <source>
        <dbReference type="ARBA" id="ARBA00012438"/>
    </source>
</evidence>
<keyword evidence="4" id="KW-1003">Cell membrane</keyword>
<evidence type="ECO:0000313" key="17">
    <source>
        <dbReference type="Proteomes" id="UP000533306"/>
    </source>
</evidence>
<comment type="catalytic activity">
    <reaction evidence="1">
        <text>ATP + protein L-histidine = ADP + protein N-phospho-L-histidine.</text>
        <dbReference type="EC" id="2.7.13.3"/>
    </reaction>
</comment>
<dbReference type="InterPro" id="IPR003594">
    <property type="entry name" value="HATPase_dom"/>
</dbReference>
<evidence type="ECO:0000256" key="9">
    <source>
        <dbReference type="ARBA" id="ARBA00022777"/>
    </source>
</evidence>
<sequence length="610" mass="64868">MRGLIWRRLIMAGVVAVLAAGVWAVAADLARNQAIAALNEEAARIARQHLRLFESEFARFRVLPVALGEYGDVAEALTAGVQGDGANEAQGAARRLDRKLALLSRETGTPVIYVTDSDALVVSASNYDQPDSFVGENFSFRPYFTDALTKGNAEYHGAGAISGRPGLFFARRIGSAADPLGIVVVKFEFAALAALWANDPGRALLVDPEGIILASSDAADVMRVLSPLSDEARARIAESRLYSDAALEVAELDWPGTGEARGPYGERLIVAELPIPGTRLRLLQMLDAAPGLAAARERAWVLALPAFAGLMALGTAMWWWFTRAARAAAYRRTLEEAVTERTLALEEQMAERERADRRYRDAREELAQANRLASLGTITAGLVHEINQPVATIRTLAENARHHLEAGRLDRVGAGLDSAVELTARIGAITQEMRQFARGGGGEVTSVSLDEVMAGTLLLVGDRIRKLGVDLSLPPSLAASIASPLGPSLAPSLARHGQPAVLANRIRLEQVLVNVLQNALDALAGRPDPRIEVTVSRAGDRLNLTVADNGPGIAPELADRIFDPFVTGRSGGLGLGLGIARDIMRELGGGLEPAPSPLGGAAFVISMRCA</sequence>
<comment type="subcellular location">
    <subcellularLocation>
        <location evidence="2">Cell membrane</location>
        <topology evidence="2">Multi-pass membrane protein</topology>
    </subcellularLocation>
</comment>
<dbReference type="Gene3D" id="3.30.565.10">
    <property type="entry name" value="Histidine kinase-like ATPase, C-terminal domain"/>
    <property type="match status" value="1"/>
</dbReference>
<dbReference type="SUPFAM" id="SSF103190">
    <property type="entry name" value="Sensory domain-like"/>
    <property type="match status" value="1"/>
</dbReference>
<dbReference type="InterPro" id="IPR029151">
    <property type="entry name" value="Sensor-like_sf"/>
</dbReference>
<keyword evidence="5" id="KW-0597">Phosphoprotein</keyword>
<evidence type="ECO:0000256" key="12">
    <source>
        <dbReference type="ARBA" id="ARBA00023012"/>
    </source>
</evidence>
<dbReference type="GO" id="GO:0000155">
    <property type="term" value="F:phosphorelay sensor kinase activity"/>
    <property type="evidence" value="ECO:0007669"/>
    <property type="project" value="InterPro"/>
</dbReference>
<comment type="caution">
    <text evidence="16">The sequence shown here is derived from an EMBL/GenBank/DDBJ whole genome shotgun (WGS) entry which is preliminary data.</text>
</comment>
<dbReference type="EMBL" id="JACHEU010000004">
    <property type="protein sequence ID" value="MBB6014154.1"/>
    <property type="molecule type" value="Genomic_DNA"/>
</dbReference>
<evidence type="ECO:0000259" key="15">
    <source>
        <dbReference type="PROSITE" id="PS50109"/>
    </source>
</evidence>
<keyword evidence="7 14" id="KW-0812">Transmembrane</keyword>
<evidence type="ECO:0000256" key="2">
    <source>
        <dbReference type="ARBA" id="ARBA00004651"/>
    </source>
</evidence>
<feature type="coiled-coil region" evidence="13">
    <location>
        <begin position="345"/>
        <end position="372"/>
    </location>
</feature>
<dbReference type="Pfam" id="PF02518">
    <property type="entry name" value="HATPase_c"/>
    <property type="match status" value="1"/>
</dbReference>
<keyword evidence="10" id="KW-0067">ATP-binding</keyword>
<dbReference type="SMART" id="SM00387">
    <property type="entry name" value="HATPase_c"/>
    <property type="match status" value="1"/>
</dbReference>
<dbReference type="SUPFAM" id="SSF55874">
    <property type="entry name" value="ATPase domain of HSP90 chaperone/DNA topoisomerase II/histidine kinase"/>
    <property type="match status" value="1"/>
</dbReference>
<dbReference type="Gene3D" id="1.10.287.130">
    <property type="match status" value="1"/>
</dbReference>
<dbReference type="Gene3D" id="6.10.250.3020">
    <property type="match status" value="1"/>
</dbReference>
<gene>
    <name evidence="16" type="ORF">HNR59_003548</name>
</gene>
<dbReference type="AlphaFoldDB" id="A0A7W9S5J3"/>
<evidence type="ECO:0000256" key="8">
    <source>
        <dbReference type="ARBA" id="ARBA00022741"/>
    </source>
</evidence>
<dbReference type="EC" id="2.7.13.3" evidence="3"/>
<keyword evidence="12" id="KW-0902">Two-component regulatory system</keyword>
<dbReference type="PANTHER" id="PTHR43065:SF46">
    <property type="entry name" value="C4-DICARBOXYLATE TRANSPORT SENSOR PROTEIN DCTB"/>
    <property type="match status" value="1"/>
</dbReference>
<dbReference type="InterPro" id="IPR036097">
    <property type="entry name" value="HisK_dim/P_sf"/>
</dbReference>
<feature type="transmembrane region" description="Helical" evidence="14">
    <location>
        <begin position="299"/>
        <end position="321"/>
    </location>
</feature>
<evidence type="ECO:0000256" key="13">
    <source>
        <dbReference type="SAM" id="Coils"/>
    </source>
</evidence>